<dbReference type="EMBL" id="ADTU01015173">
    <property type="status" value="NOT_ANNOTATED_CDS"/>
    <property type="molecule type" value="Genomic_DNA"/>
</dbReference>
<reference evidence="2" key="2">
    <citation type="submission" date="2016-04" db="UniProtKB">
        <authorList>
            <consortium name="EnsemblMetazoa"/>
        </authorList>
    </citation>
    <scope>IDENTIFICATION</scope>
</reference>
<dbReference type="KEGG" id="acep:105619818"/>
<dbReference type="Proteomes" id="UP000005205">
    <property type="component" value="Unassembled WGS sequence"/>
</dbReference>
<evidence type="ECO:0000313" key="2">
    <source>
        <dbReference type="EnsemblMetazoa" id="XP_012056726.1"/>
    </source>
</evidence>
<organism evidence="2 3">
    <name type="scientific">Atta cephalotes</name>
    <name type="common">Leafcutter ant</name>
    <dbReference type="NCBI Taxonomy" id="12957"/>
    <lineage>
        <taxon>Eukaryota</taxon>
        <taxon>Metazoa</taxon>
        <taxon>Ecdysozoa</taxon>
        <taxon>Arthropoda</taxon>
        <taxon>Hexapoda</taxon>
        <taxon>Insecta</taxon>
        <taxon>Pterygota</taxon>
        <taxon>Neoptera</taxon>
        <taxon>Endopterygota</taxon>
        <taxon>Hymenoptera</taxon>
        <taxon>Apocrita</taxon>
        <taxon>Aculeata</taxon>
        <taxon>Formicoidea</taxon>
        <taxon>Formicidae</taxon>
        <taxon>Myrmicinae</taxon>
        <taxon>Atta</taxon>
    </lineage>
</organism>
<dbReference type="AlphaFoldDB" id="A0A158NGR8"/>
<sequence>MLESRLLMTSATRNMERNLACEKLPKKNSRMEQNCMDCVCLATRHQMNGLSRKPYARTKQRSPSTLRERTTNGSGDGGLFFQTGAITAAGMNHGIESDWYSFASTTWLLLDWLTSRITAKLGSREQ</sequence>
<dbReference type="InParanoid" id="A0A158NGR8"/>
<gene>
    <name evidence="2" type="primary">105619818</name>
</gene>
<accession>A0A158NGR8</accession>
<proteinExistence type="predicted"/>
<evidence type="ECO:0000313" key="3">
    <source>
        <dbReference type="Proteomes" id="UP000005205"/>
    </source>
</evidence>
<feature type="region of interest" description="Disordered" evidence="1">
    <location>
        <begin position="51"/>
        <end position="77"/>
    </location>
</feature>
<dbReference type="EnsemblMetazoa" id="XM_012201336.1">
    <property type="protein sequence ID" value="XP_012056726.1"/>
    <property type="gene ID" value="LOC105619818"/>
</dbReference>
<dbReference type="OrthoDB" id="10318756at2759"/>
<keyword evidence="3" id="KW-1185">Reference proteome</keyword>
<evidence type="ECO:0000256" key="1">
    <source>
        <dbReference type="SAM" id="MobiDB-lite"/>
    </source>
</evidence>
<protein>
    <submittedName>
        <fullName evidence="2">Uncharacterized protein</fullName>
    </submittedName>
</protein>
<name>A0A158NGR8_ATTCE</name>
<reference evidence="3" key="1">
    <citation type="journal article" date="2011" name="PLoS Genet.">
        <title>The genome sequence of the leaf-cutter ant Atta cephalotes reveals insights into its obligate symbiotic lifestyle.</title>
        <authorList>
            <person name="Suen G."/>
            <person name="Teiling C."/>
            <person name="Li L."/>
            <person name="Holt C."/>
            <person name="Abouheif E."/>
            <person name="Bornberg-Bauer E."/>
            <person name="Bouffard P."/>
            <person name="Caldera E.J."/>
            <person name="Cash E."/>
            <person name="Cavanaugh A."/>
            <person name="Denas O."/>
            <person name="Elhaik E."/>
            <person name="Fave M.J."/>
            <person name="Gadau J."/>
            <person name="Gibson J.D."/>
            <person name="Graur D."/>
            <person name="Grubbs K.J."/>
            <person name="Hagen D.E."/>
            <person name="Harkins T.T."/>
            <person name="Helmkampf M."/>
            <person name="Hu H."/>
            <person name="Johnson B.R."/>
            <person name="Kim J."/>
            <person name="Marsh S.E."/>
            <person name="Moeller J.A."/>
            <person name="Munoz-Torres M.C."/>
            <person name="Murphy M.C."/>
            <person name="Naughton M.C."/>
            <person name="Nigam S."/>
            <person name="Overson R."/>
            <person name="Rajakumar R."/>
            <person name="Reese J.T."/>
            <person name="Scott J.J."/>
            <person name="Smith C.R."/>
            <person name="Tao S."/>
            <person name="Tsutsui N.D."/>
            <person name="Viljakainen L."/>
            <person name="Wissler L."/>
            <person name="Yandell M.D."/>
            <person name="Zimmer F."/>
            <person name="Taylor J."/>
            <person name="Slater S.C."/>
            <person name="Clifton S.W."/>
            <person name="Warren W.C."/>
            <person name="Elsik C.G."/>
            <person name="Smith C.D."/>
            <person name="Weinstock G.M."/>
            <person name="Gerardo N.M."/>
            <person name="Currie C.R."/>
        </authorList>
    </citation>
    <scope>NUCLEOTIDE SEQUENCE [LARGE SCALE GENOMIC DNA]</scope>
</reference>